<reference evidence="1 2" key="1">
    <citation type="submission" date="2016-04" db="EMBL/GenBank/DDBJ databases">
        <title>Genome analyses suggest a sexual origin of heterokaryosis in a supposedly ancient asexual fungus.</title>
        <authorList>
            <person name="Ropars J."/>
            <person name="Sedzielewska K."/>
            <person name="Noel J."/>
            <person name="Charron P."/>
            <person name="Farinelli L."/>
            <person name="Marton T."/>
            <person name="Kruger M."/>
            <person name="Pelin A."/>
            <person name="Brachmann A."/>
            <person name="Corradi N."/>
        </authorList>
    </citation>
    <scope>NUCLEOTIDE SEQUENCE [LARGE SCALE GENOMIC DNA]</scope>
    <source>
        <strain evidence="1 2">A5</strain>
    </source>
</reference>
<comment type="caution">
    <text evidence="1">The sequence shown here is derived from an EMBL/GenBank/DDBJ whole genome shotgun (WGS) entry which is preliminary data.</text>
</comment>
<proteinExistence type="predicted"/>
<name>A0A2N0NNQ7_9GLOM</name>
<accession>A0A2N0NNQ7</accession>
<dbReference type="AlphaFoldDB" id="A0A2N0NNQ7"/>
<gene>
    <name evidence="1" type="ORF">RhiirA5_472065</name>
</gene>
<reference evidence="1 2" key="2">
    <citation type="submission" date="2017-09" db="EMBL/GenBank/DDBJ databases">
        <title>Extensive intraspecific genome diversity in a model arbuscular mycorrhizal fungus.</title>
        <authorList>
            <person name="Chen E.C."/>
            <person name="Morin E."/>
            <person name="Beaudet D."/>
            <person name="Noel J."/>
            <person name="Ndikumana S."/>
            <person name="Charron P."/>
            <person name="St-Onge C."/>
            <person name="Giorgi J."/>
            <person name="Grigoriev I.V."/>
            <person name="Roux C."/>
            <person name="Martin F.M."/>
            <person name="Corradi N."/>
        </authorList>
    </citation>
    <scope>NUCLEOTIDE SEQUENCE [LARGE SCALE GENOMIC DNA]</scope>
    <source>
        <strain evidence="1 2">A5</strain>
    </source>
</reference>
<dbReference type="VEuPathDB" id="FungiDB:RhiirFUN_014218"/>
<dbReference type="VEuPathDB" id="FungiDB:RhiirA1_479410"/>
<protein>
    <submittedName>
        <fullName evidence="1">Uncharacterized protein</fullName>
    </submittedName>
</protein>
<evidence type="ECO:0000313" key="1">
    <source>
        <dbReference type="EMBL" id="PKB96205.1"/>
    </source>
</evidence>
<organism evidence="1 2">
    <name type="scientific">Rhizophagus irregularis</name>
    <dbReference type="NCBI Taxonomy" id="588596"/>
    <lineage>
        <taxon>Eukaryota</taxon>
        <taxon>Fungi</taxon>
        <taxon>Fungi incertae sedis</taxon>
        <taxon>Mucoromycota</taxon>
        <taxon>Glomeromycotina</taxon>
        <taxon>Glomeromycetes</taxon>
        <taxon>Glomerales</taxon>
        <taxon>Glomeraceae</taxon>
        <taxon>Rhizophagus</taxon>
    </lineage>
</organism>
<sequence length="154" mass="18418">MDLDSRASSLSHNNTNFKKYQRILEALRLLDSQYDYETPEMWCSRICDPFKKILKENLGILFGNGYITMYGKYIDSSDRVYSLPFNYIYCNICDSLVFIPETPRLETSYQDSHFKRCINGDIILNEHARRKEIFQSIDERESTIRLYKQHRKIF</sequence>
<evidence type="ECO:0000313" key="2">
    <source>
        <dbReference type="Proteomes" id="UP000232722"/>
    </source>
</evidence>
<dbReference type="Proteomes" id="UP000232722">
    <property type="component" value="Unassembled WGS sequence"/>
</dbReference>
<dbReference type="EMBL" id="LLXJ01004075">
    <property type="protein sequence ID" value="PKB96205.1"/>
    <property type="molecule type" value="Genomic_DNA"/>
</dbReference>